<dbReference type="GO" id="GO:0009986">
    <property type="term" value="C:cell surface"/>
    <property type="evidence" value="ECO:0007669"/>
    <property type="project" value="TreeGrafter"/>
</dbReference>
<evidence type="ECO:0000256" key="15">
    <source>
        <dbReference type="ARBA" id="ARBA00041260"/>
    </source>
</evidence>
<evidence type="ECO:0000256" key="13">
    <source>
        <dbReference type="ARBA" id="ARBA00037126"/>
    </source>
</evidence>
<evidence type="ECO:0000256" key="8">
    <source>
        <dbReference type="ARBA" id="ARBA00023136"/>
    </source>
</evidence>
<accession>A0A8K0WPU6</accession>
<keyword evidence="3" id="KW-1003">Cell membrane</keyword>
<dbReference type="GO" id="GO:0005886">
    <property type="term" value="C:plasma membrane"/>
    <property type="evidence" value="ECO:0007669"/>
    <property type="project" value="UniProtKB-SubCell"/>
</dbReference>
<evidence type="ECO:0000256" key="11">
    <source>
        <dbReference type="ARBA" id="ARBA00023316"/>
    </source>
</evidence>
<dbReference type="EC" id="3.2.1.58" evidence="14"/>
<evidence type="ECO:0000256" key="9">
    <source>
        <dbReference type="ARBA" id="ARBA00023180"/>
    </source>
</evidence>
<proteinExistence type="inferred from homology"/>
<keyword evidence="4" id="KW-0812">Transmembrane</keyword>
<evidence type="ECO:0000256" key="2">
    <source>
        <dbReference type="ARBA" id="ARBA00005641"/>
    </source>
</evidence>
<organism evidence="19 20">
    <name type="scientific">Stachybotrys elegans</name>
    <dbReference type="NCBI Taxonomy" id="80388"/>
    <lineage>
        <taxon>Eukaryota</taxon>
        <taxon>Fungi</taxon>
        <taxon>Dikarya</taxon>
        <taxon>Ascomycota</taxon>
        <taxon>Pezizomycotina</taxon>
        <taxon>Sordariomycetes</taxon>
        <taxon>Hypocreomycetidae</taxon>
        <taxon>Hypocreales</taxon>
        <taxon>Stachybotryaceae</taxon>
        <taxon>Stachybotrys</taxon>
    </lineage>
</organism>
<feature type="signal peptide" evidence="17">
    <location>
        <begin position="1"/>
        <end position="16"/>
    </location>
</feature>
<feature type="domain" description="Glycoside hydrolase family 5" evidence="18">
    <location>
        <begin position="88"/>
        <end position="370"/>
    </location>
</feature>
<keyword evidence="11" id="KW-0961">Cell wall biogenesis/degradation</keyword>
<dbReference type="Pfam" id="PF00150">
    <property type="entry name" value="Cellulase"/>
    <property type="match status" value="1"/>
</dbReference>
<dbReference type="InterPro" id="IPR001547">
    <property type="entry name" value="Glyco_hydro_5"/>
</dbReference>
<reference evidence="19" key="1">
    <citation type="journal article" date="2021" name="Nat. Commun.">
        <title>Genetic determinants of endophytism in the Arabidopsis root mycobiome.</title>
        <authorList>
            <person name="Mesny F."/>
            <person name="Miyauchi S."/>
            <person name="Thiergart T."/>
            <person name="Pickel B."/>
            <person name="Atanasova L."/>
            <person name="Karlsson M."/>
            <person name="Huettel B."/>
            <person name="Barry K.W."/>
            <person name="Haridas S."/>
            <person name="Chen C."/>
            <person name="Bauer D."/>
            <person name="Andreopoulos W."/>
            <person name="Pangilinan J."/>
            <person name="LaButti K."/>
            <person name="Riley R."/>
            <person name="Lipzen A."/>
            <person name="Clum A."/>
            <person name="Drula E."/>
            <person name="Henrissat B."/>
            <person name="Kohler A."/>
            <person name="Grigoriev I.V."/>
            <person name="Martin F.M."/>
            <person name="Hacquard S."/>
        </authorList>
    </citation>
    <scope>NUCLEOTIDE SEQUENCE</scope>
    <source>
        <strain evidence="19">MPI-CAGE-CH-0235</strain>
    </source>
</reference>
<dbReference type="PANTHER" id="PTHR31297">
    <property type="entry name" value="GLUCAN ENDO-1,6-BETA-GLUCOSIDASE B"/>
    <property type="match status" value="1"/>
</dbReference>
<gene>
    <name evidence="19" type="ORF">B0I35DRAFT_481560</name>
</gene>
<sequence length="411" mass="46986">MLHGLILTTLLGVTAAWTPRSRAIARQGGEILSERYLPNVDKIRGVNLGCQFIVERWMAEDSWARMGCQNYNDEWACTEGIGQAAADKAFDTHWDTWTTEDDIKEIAWIGLNTIRIPVGFWIYEDLVWDSEYYPRGGLPYLDRLVGWCKKHGIYVIIDLHGAPGSQSPNEQFTGHSIPVPEFYTAENYERALKFLERMTNRIHTNANYTTVGMLQVLNEPVRTAAFRDKAADMIENFYPQAYQRITDMEESLSVAKADRLHIQFMGTSWGAGNPREYLPSTEMAFFDAHRYLSFDNSITPMNKNGYITTACQDHMGQDVVVGEWSLSVNSTLRNTAEFRYQGQETWYRAYWAAQAEAFERSDGWLFWSWKCDGTEDWRWCYKSAVRAGVIPNDASLAASLSPCDRYPPPGS</sequence>
<comment type="caution">
    <text evidence="19">The sequence shown here is derived from an EMBL/GenBank/DDBJ whole genome shotgun (WGS) entry which is preliminary data.</text>
</comment>
<keyword evidence="7" id="KW-1133">Transmembrane helix</keyword>
<dbReference type="GO" id="GO:0009251">
    <property type="term" value="P:glucan catabolic process"/>
    <property type="evidence" value="ECO:0007669"/>
    <property type="project" value="TreeGrafter"/>
</dbReference>
<evidence type="ECO:0000313" key="20">
    <source>
        <dbReference type="Proteomes" id="UP000813444"/>
    </source>
</evidence>
<comment type="similarity">
    <text evidence="2 16">Belongs to the glycosyl hydrolase 5 (cellulase A) family.</text>
</comment>
<evidence type="ECO:0000256" key="16">
    <source>
        <dbReference type="RuleBase" id="RU361153"/>
    </source>
</evidence>
<dbReference type="GO" id="GO:0071555">
    <property type="term" value="P:cell wall organization"/>
    <property type="evidence" value="ECO:0007669"/>
    <property type="project" value="UniProtKB-KW"/>
</dbReference>
<keyword evidence="5 16" id="KW-0378">Hydrolase</keyword>
<keyword evidence="17" id="KW-0732">Signal</keyword>
<keyword evidence="20" id="KW-1185">Reference proteome</keyword>
<evidence type="ECO:0000256" key="12">
    <source>
        <dbReference type="ARBA" id="ARBA00036824"/>
    </source>
</evidence>
<dbReference type="InterPro" id="IPR050386">
    <property type="entry name" value="Glycosyl_hydrolase_5"/>
</dbReference>
<keyword evidence="10 16" id="KW-0326">Glycosidase</keyword>
<evidence type="ECO:0000256" key="14">
    <source>
        <dbReference type="ARBA" id="ARBA00038929"/>
    </source>
</evidence>
<feature type="chain" id="PRO_5035439829" description="glucan 1,3-beta-glucosidase" evidence="17">
    <location>
        <begin position="17"/>
        <end position="411"/>
    </location>
</feature>
<dbReference type="OrthoDB" id="1887033at2759"/>
<protein>
    <recommendedName>
        <fullName evidence="14">glucan 1,3-beta-glucosidase</fullName>
        <ecNumber evidence="14">3.2.1.58</ecNumber>
    </recommendedName>
    <alternativeName>
        <fullName evidence="15">Exo-1,3-beta-glucanase D</fullName>
    </alternativeName>
</protein>
<evidence type="ECO:0000256" key="7">
    <source>
        <dbReference type="ARBA" id="ARBA00022989"/>
    </source>
</evidence>
<comment type="function">
    <text evidence="13">Glucosidase involved in the degradation of cellulosic biomass. Active on lichenan.</text>
</comment>
<evidence type="ECO:0000259" key="18">
    <source>
        <dbReference type="Pfam" id="PF00150"/>
    </source>
</evidence>
<evidence type="ECO:0000256" key="4">
    <source>
        <dbReference type="ARBA" id="ARBA00022692"/>
    </source>
</evidence>
<dbReference type="SUPFAM" id="SSF51445">
    <property type="entry name" value="(Trans)glycosidases"/>
    <property type="match status" value="1"/>
</dbReference>
<dbReference type="GO" id="GO:0005576">
    <property type="term" value="C:extracellular region"/>
    <property type="evidence" value="ECO:0007669"/>
    <property type="project" value="TreeGrafter"/>
</dbReference>
<dbReference type="Proteomes" id="UP000813444">
    <property type="component" value="Unassembled WGS sequence"/>
</dbReference>
<dbReference type="PANTHER" id="PTHR31297:SF34">
    <property type="entry name" value="GLUCAN 1,3-BETA-GLUCOSIDASE 2"/>
    <property type="match status" value="1"/>
</dbReference>
<evidence type="ECO:0000256" key="6">
    <source>
        <dbReference type="ARBA" id="ARBA00022968"/>
    </source>
</evidence>
<dbReference type="Gene3D" id="3.20.20.80">
    <property type="entry name" value="Glycosidases"/>
    <property type="match status" value="1"/>
</dbReference>
<comment type="subcellular location">
    <subcellularLocation>
        <location evidence="1">Cell membrane</location>
        <topology evidence="1">Single-pass type II membrane protein</topology>
    </subcellularLocation>
</comment>
<dbReference type="AlphaFoldDB" id="A0A8K0WPU6"/>
<name>A0A8K0WPU6_9HYPO</name>
<dbReference type="InterPro" id="IPR017853">
    <property type="entry name" value="GH"/>
</dbReference>
<evidence type="ECO:0000256" key="3">
    <source>
        <dbReference type="ARBA" id="ARBA00022475"/>
    </source>
</evidence>
<dbReference type="EMBL" id="JAGPNK010000011">
    <property type="protein sequence ID" value="KAH7311607.1"/>
    <property type="molecule type" value="Genomic_DNA"/>
</dbReference>
<comment type="catalytic activity">
    <reaction evidence="12">
        <text>Successive hydrolysis of beta-D-glucose units from the non-reducing ends of (1-&gt;3)-beta-D-glucans, releasing alpha-glucose.</text>
        <dbReference type="EC" id="3.2.1.58"/>
    </reaction>
</comment>
<keyword evidence="8" id="KW-0472">Membrane</keyword>
<evidence type="ECO:0000256" key="5">
    <source>
        <dbReference type="ARBA" id="ARBA00022801"/>
    </source>
</evidence>
<evidence type="ECO:0000256" key="10">
    <source>
        <dbReference type="ARBA" id="ARBA00023295"/>
    </source>
</evidence>
<dbReference type="GO" id="GO:0004338">
    <property type="term" value="F:glucan exo-1,3-beta-glucosidase activity"/>
    <property type="evidence" value="ECO:0007669"/>
    <property type="project" value="UniProtKB-EC"/>
</dbReference>
<evidence type="ECO:0000313" key="19">
    <source>
        <dbReference type="EMBL" id="KAH7311607.1"/>
    </source>
</evidence>
<keyword evidence="9" id="KW-0325">Glycoprotein</keyword>
<keyword evidence="6" id="KW-0735">Signal-anchor</keyword>
<evidence type="ECO:0000256" key="17">
    <source>
        <dbReference type="SAM" id="SignalP"/>
    </source>
</evidence>
<evidence type="ECO:0000256" key="1">
    <source>
        <dbReference type="ARBA" id="ARBA00004401"/>
    </source>
</evidence>